<dbReference type="InterPro" id="IPR036641">
    <property type="entry name" value="HPT_dom_sf"/>
</dbReference>
<accession>A0AAN0LPH7</accession>
<name>A0AAN0LPH7_9VIBR</name>
<feature type="region of interest" description="Disordered" evidence="3">
    <location>
        <begin position="296"/>
        <end position="346"/>
    </location>
</feature>
<keyword evidence="1" id="KW-0902">Two-component regulatory system</keyword>
<dbReference type="Proteomes" id="UP001441914">
    <property type="component" value="Chromosome 1"/>
</dbReference>
<dbReference type="Gene3D" id="1.20.120.160">
    <property type="entry name" value="HPT domain"/>
    <property type="match status" value="1"/>
</dbReference>
<gene>
    <name evidence="6" type="ORF">QYQ95_04710</name>
</gene>
<dbReference type="GO" id="GO:0000160">
    <property type="term" value="P:phosphorelay signal transduction system"/>
    <property type="evidence" value="ECO:0007669"/>
    <property type="project" value="UniProtKB-KW"/>
</dbReference>
<dbReference type="GO" id="GO:0004672">
    <property type="term" value="F:protein kinase activity"/>
    <property type="evidence" value="ECO:0007669"/>
    <property type="project" value="UniProtKB-ARBA"/>
</dbReference>
<feature type="modified residue" description="Phosphohistidine" evidence="2">
    <location>
        <position position="436"/>
    </location>
</feature>
<dbReference type="Pfam" id="PF01627">
    <property type="entry name" value="Hpt"/>
    <property type="match status" value="1"/>
</dbReference>
<evidence type="ECO:0000256" key="2">
    <source>
        <dbReference type="PROSITE-ProRule" id="PRU00110"/>
    </source>
</evidence>
<keyword evidence="2" id="KW-0597">Phosphoprotein</keyword>
<feature type="compositionally biased region" description="Polar residues" evidence="3">
    <location>
        <begin position="302"/>
        <end position="315"/>
    </location>
</feature>
<feature type="compositionally biased region" description="Polar residues" evidence="3">
    <location>
        <begin position="324"/>
        <end position="346"/>
    </location>
</feature>
<feature type="transmembrane region" description="Helical" evidence="4">
    <location>
        <begin position="237"/>
        <end position="259"/>
    </location>
</feature>
<dbReference type="AlphaFoldDB" id="A0AAN0LPH7"/>
<dbReference type="SUPFAM" id="SSF47226">
    <property type="entry name" value="Histidine-containing phosphotransfer domain, HPT domain"/>
    <property type="match status" value="1"/>
</dbReference>
<dbReference type="EMBL" id="CP135176">
    <property type="protein sequence ID" value="WZS86594.1"/>
    <property type="molecule type" value="Genomic_DNA"/>
</dbReference>
<reference evidence="6 7" key="1">
    <citation type="journal article" date="2024" name="Elife">
        <title>Polysaccharide breakdown products drive degradation-dispersal cycles of foraging bacteria through changes in metabolism and motility.</title>
        <authorList>
            <person name="Stubbusch A.K."/>
            <person name="Keegstra J.M."/>
            <person name="Schwartzman J."/>
            <person name="Pontrelli S."/>
            <person name="Clerc E.E."/>
            <person name="Stocker R."/>
            <person name="Magnabosco C."/>
            <person name="Schubert O.T."/>
            <person name="Ackermann M."/>
            <person name="D'Souza G.G."/>
        </authorList>
    </citation>
    <scope>NUCLEOTIDE SEQUENCE [LARGE SCALE GENOMIC DNA]</scope>
    <source>
        <strain evidence="6 7">ZF270</strain>
    </source>
</reference>
<keyword evidence="4" id="KW-0472">Membrane</keyword>
<organism evidence="6 7">
    <name type="scientific">Vibrio cyclitrophicus ZF270</name>
    <dbReference type="NCBI Taxonomy" id="1136176"/>
    <lineage>
        <taxon>Bacteria</taxon>
        <taxon>Pseudomonadati</taxon>
        <taxon>Pseudomonadota</taxon>
        <taxon>Gammaproteobacteria</taxon>
        <taxon>Vibrionales</taxon>
        <taxon>Vibrionaceae</taxon>
        <taxon>Vibrio</taxon>
    </lineage>
</organism>
<evidence type="ECO:0000313" key="6">
    <source>
        <dbReference type="EMBL" id="WZS86594.1"/>
    </source>
</evidence>
<dbReference type="InterPro" id="IPR008207">
    <property type="entry name" value="Sig_transdc_His_kin_Hpt_dom"/>
</dbReference>
<evidence type="ECO:0000259" key="5">
    <source>
        <dbReference type="PROSITE" id="PS50894"/>
    </source>
</evidence>
<feature type="domain" description="HPt" evidence="5">
    <location>
        <begin position="397"/>
        <end position="493"/>
    </location>
</feature>
<dbReference type="PROSITE" id="PS50894">
    <property type="entry name" value="HPT"/>
    <property type="match status" value="1"/>
</dbReference>
<evidence type="ECO:0000313" key="7">
    <source>
        <dbReference type="Proteomes" id="UP001441914"/>
    </source>
</evidence>
<keyword evidence="4" id="KW-0812">Transmembrane</keyword>
<protein>
    <submittedName>
        <fullName evidence="6">Hpt domain-containing protein</fullName>
    </submittedName>
</protein>
<proteinExistence type="predicted"/>
<sequence length="494" mass="54947">MEQSVAKPSRFKKPTTFLVVLLALWLLPSLTLLNLSRSYTTSLAQIEELGIRVNELRQSLYFSEPLRVSRINDLALDAQLVYSIRLQIESDFQHALFRPDVNQLLYVADQFLEKFDEFIPIESQVQDIVDTVKAMRADNNLSSELKPLMNEFGVVVFEAMYSDSQSSSATYRAFDSILKKSYSLKTEEQDAIQQLLVDASALLGDYAKLHYLVDKIKKNSVNEQIIKLEAEFHDRQFNLLVVMLGLSLVAMIALVLLCVRSKMVVQESAENLGLDTEDESDNKDFISLSGEEEHVFQKSKDNAISPSLKQSNNNTHTKRKASLNPHSEPQSQQSSNLKVQSANPTIPSVNLDKNVLTASVTSSQNLEEVSMAGKHIASVTDSKPAIDIEDMLETLDGDAESVELLLGVFVQDHADDYTKFKSLLVNDETSAARVVHSLKGVAGSIKASRLAIIAASVEMTMKQSRAISEHDLEELELAIKASVDAAVDYLDSRN</sequence>
<keyword evidence="4" id="KW-1133">Transmembrane helix</keyword>
<evidence type="ECO:0000256" key="3">
    <source>
        <dbReference type="SAM" id="MobiDB-lite"/>
    </source>
</evidence>
<keyword evidence="7" id="KW-1185">Reference proteome</keyword>
<evidence type="ECO:0000256" key="4">
    <source>
        <dbReference type="SAM" id="Phobius"/>
    </source>
</evidence>
<evidence type="ECO:0000256" key="1">
    <source>
        <dbReference type="ARBA" id="ARBA00023012"/>
    </source>
</evidence>